<accession>A0A401T2G4</accession>
<dbReference type="EMBL" id="BEZZ01000889">
    <property type="protein sequence ID" value="GCC36820.1"/>
    <property type="molecule type" value="Genomic_DNA"/>
</dbReference>
<sequence length="70" mass="8033">MCPLLFLILFKIQQTTDYIYSLFPFAVFQERDNTGFKTESSGIRGREELQKLTIIRELLSQNDLAVASSS</sequence>
<name>A0A401T2G4_CHIPU</name>
<gene>
    <name evidence="1" type="ORF">chiPu_0015320</name>
</gene>
<organism evidence="1 2">
    <name type="scientific">Chiloscyllium punctatum</name>
    <name type="common">Brownbanded bambooshark</name>
    <name type="synonym">Hemiscyllium punctatum</name>
    <dbReference type="NCBI Taxonomy" id="137246"/>
    <lineage>
        <taxon>Eukaryota</taxon>
        <taxon>Metazoa</taxon>
        <taxon>Chordata</taxon>
        <taxon>Craniata</taxon>
        <taxon>Vertebrata</taxon>
        <taxon>Chondrichthyes</taxon>
        <taxon>Elasmobranchii</taxon>
        <taxon>Galeomorphii</taxon>
        <taxon>Galeoidea</taxon>
        <taxon>Orectolobiformes</taxon>
        <taxon>Hemiscylliidae</taxon>
        <taxon>Chiloscyllium</taxon>
    </lineage>
</organism>
<protein>
    <submittedName>
        <fullName evidence="1">Uncharacterized protein</fullName>
    </submittedName>
</protein>
<dbReference type="Proteomes" id="UP000287033">
    <property type="component" value="Unassembled WGS sequence"/>
</dbReference>
<keyword evidence="2" id="KW-1185">Reference proteome</keyword>
<evidence type="ECO:0000313" key="1">
    <source>
        <dbReference type="EMBL" id="GCC36820.1"/>
    </source>
</evidence>
<evidence type="ECO:0000313" key="2">
    <source>
        <dbReference type="Proteomes" id="UP000287033"/>
    </source>
</evidence>
<comment type="caution">
    <text evidence="1">The sequence shown here is derived from an EMBL/GenBank/DDBJ whole genome shotgun (WGS) entry which is preliminary data.</text>
</comment>
<reference evidence="1 2" key="1">
    <citation type="journal article" date="2018" name="Nat. Ecol. Evol.">
        <title>Shark genomes provide insights into elasmobranch evolution and the origin of vertebrates.</title>
        <authorList>
            <person name="Hara Y"/>
            <person name="Yamaguchi K"/>
            <person name="Onimaru K"/>
            <person name="Kadota M"/>
            <person name="Koyanagi M"/>
            <person name="Keeley SD"/>
            <person name="Tatsumi K"/>
            <person name="Tanaka K"/>
            <person name="Motone F"/>
            <person name="Kageyama Y"/>
            <person name="Nozu R"/>
            <person name="Adachi N"/>
            <person name="Nishimura O"/>
            <person name="Nakagawa R"/>
            <person name="Tanegashima C"/>
            <person name="Kiyatake I"/>
            <person name="Matsumoto R"/>
            <person name="Murakumo K"/>
            <person name="Nishida K"/>
            <person name="Terakita A"/>
            <person name="Kuratani S"/>
            <person name="Sato K"/>
            <person name="Hyodo S Kuraku.S."/>
        </authorList>
    </citation>
    <scope>NUCLEOTIDE SEQUENCE [LARGE SCALE GENOMIC DNA]</scope>
</reference>
<dbReference type="AlphaFoldDB" id="A0A401T2G4"/>
<proteinExistence type="predicted"/>